<organism evidence="1 2">
    <name type="scientific">Laccaria amethystina LaAM-08-1</name>
    <dbReference type="NCBI Taxonomy" id="1095629"/>
    <lineage>
        <taxon>Eukaryota</taxon>
        <taxon>Fungi</taxon>
        <taxon>Dikarya</taxon>
        <taxon>Basidiomycota</taxon>
        <taxon>Agaricomycotina</taxon>
        <taxon>Agaricomycetes</taxon>
        <taxon>Agaricomycetidae</taxon>
        <taxon>Agaricales</taxon>
        <taxon>Agaricineae</taxon>
        <taxon>Hydnangiaceae</taxon>
        <taxon>Laccaria</taxon>
    </lineage>
</organism>
<dbReference type="AlphaFoldDB" id="A0A0C9XQA4"/>
<reference evidence="2" key="2">
    <citation type="submission" date="2015-01" db="EMBL/GenBank/DDBJ databases">
        <title>Evolutionary Origins and Diversification of the Mycorrhizal Mutualists.</title>
        <authorList>
            <consortium name="DOE Joint Genome Institute"/>
            <consortium name="Mycorrhizal Genomics Consortium"/>
            <person name="Kohler A."/>
            <person name="Kuo A."/>
            <person name="Nagy L.G."/>
            <person name="Floudas D."/>
            <person name="Copeland A."/>
            <person name="Barry K.W."/>
            <person name="Cichocki N."/>
            <person name="Veneault-Fourrey C."/>
            <person name="LaButti K."/>
            <person name="Lindquist E.A."/>
            <person name="Lipzen A."/>
            <person name="Lundell T."/>
            <person name="Morin E."/>
            <person name="Murat C."/>
            <person name="Riley R."/>
            <person name="Ohm R."/>
            <person name="Sun H."/>
            <person name="Tunlid A."/>
            <person name="Henrissat B."/>
            <person name="Grigoriev I.V."/>
            <person name="Hibbett D.S."/>
            <person name="Martin F."/>
        </authorList>
    </citation>
    <scope>NUCLEOTIDE SEQUENCE [LARGE SCALE GENOMIC DNA]</scope>
    <source>
        <strain evidence="2">LaAM-08-1</strain>
    </source>
</reference>
<evidence type="ECO:0000313" key="1">
    <source>
        <dbReference type="EMBL" id="KIJ99841.1"/>
    </source>
</evidence>
<accession>A0A0C9XQA4</accession>
<sequence length="360" mass="40455">MEVDSPRSFKKLVDGSRLSEISGSSLAAVLRDDEECPDYVAAVILTDDRCAQSTTHRRPLPRQERYLYIYRLVAGCTPLQFTISVEPESGKARPGTYTFNLSFKANGIERPICEPTVRTLNVDPRQLDFAVFVFPGKNSIPTGCLWSLCVWLRVNGVDHRLFGNDELLVGKDPDFNSIGDASFARMKHADAKEQIYHAYVGRALVYFNIKWDRVSNNLYKYSLEYEAQGVGGVLIDEFRLKLDSDPKTVSFLIYSVPSNSVPTGAAHKLCVWLRSLVPLAAHDSSAMYNLPFNDSYIYQRVWKTDSFEIGSKLEFETLGPKMVMGFSSGRPQTILMPHPPRDPQPAASTSGIKTWESFGW</sequence>
<name>A0A0C9XQA4_9AGAR</name>
<evidence type="ECO:0000313" key="2">
    <source>
        <dbReference type="Proteomes" id="UP000054477"/>
    </source>
</evidence>
<dbReference type="OrthoDB" id="3210666at2759"/>
<reference evidence="1 2" key="1">
    <citation type="submission" date="2014-04" db="EMBL/GenBank/DDBJ databases">
        <authorList>
            <consortium name="DOE Joint Genome Institute"/>
            <person name="Kuo A."/>
            <person name="Kohler A."/>
            <person name="Nagy L.G."/>
            <person name="Floudas D."/>
            <person name="Copeland A."/>
            <person name="Barry K.W."/>
            <person name="Cichocki N."/>
            <person name="Veneault-Fourrey C."/>
            <person name="LaButti K."/>
            <person name="Lindquist E.A."/>
            <person name="Lipzen A."/>
            <person name="Lundell T."/>
            <person name="Morin E."/>
            <person name="Murat C."/>
            <person name="Sun H."/>
            <person name="Tunlid A."/>
            <person name="Henrissat B."/>
            <person name="Grigoriev I.V."/>
            <person name="Hibbett D.S."/>
            <person name="Martin F."/>
            <person name="Nordberg H.P."/>
            <person name="Cantor M.N."/>
            <person name="Hua S.X."/>
        </authorList>
    </citation>
    <scope>NUCLEOTIDE SEQUENCE [LARGE SCALE GENOMIC DNA]</scope>
    <source>
        <strain evidence="1 2">LaAM-08-1</strain>
    </source>
</reference>
<proteinExistence type="predicted"/>
<dbReference type="EMBL" id="KN838638">
    <property type="protein sequence ID" value="KIJ99841.1"/>
    <property type="molecule type" value="Genomic_DNA"/>
</dbReference>
<dbReference type="Proteomes" id="UP000054477">
    <property type="component" value="Unassembled WGS sequence"/>
</dbReference>
<dbReference type="HOGENOM" id="CLU_065217_0_0_1"/>
<keyword evidence="2" id="KW-1185">Reference proteome</keyword>
<dbReference type="STRING" id="1095629.A0A0C9XQA4"/>
<gene>
    <name evidence="1" type="ORF">K443DRAFT_623014</name>
</gene>
<protein>
    <submittedName>
        <fullName evidence="1">Uncharacterized protein</fullName>
    </submittedName>
</protein>